<evidence type="ECO:0000256" key="5">
    <source>
        <dbReference type="ARBA" id="ARBA00022741"/>
    </source>
</evidence>
<dbReference type="GO" id="GO:0005524">
    <property type="term" value="F:ATP binding"/>
    <property type="evidence" value="ECO:0007669"/>
    <property type="project" value="UniProtKB-KW"/>
</dbReference>
<dbReference type="InterPro" id="IPR017871">
    <property type="entry name" value="ABC_transporter-like_CS"/>
</dbReference>
<dbReference type="InterPro" id="IPR003593">
    <property type="entry name" value="AAA+_ATPase"/>
</dbReference>
<proteinExistence type="inferred from homology"/>
<evidence type="ECO:0000259" key="8">
    <source>
        <dbReference type="PROSITE" id="PS50893"/>
    </source>
</evidence>
<organism evidence="9 10">
    <name type="scientific">Gemmatimonas groenlandica</name>
    <dbReference type="NCBI Taxonomy" id="2732249"/>
    <lineage>
        <taxon>Bacteria</taxon>
        <taxon>Pseudomonadati</taxon>
        <taxon>Gemmatimonadota</taxon>
        <taxon>Gemmatimonadia</taxon>
        <taxon>Gemmatimonadales</taxon>
        <taxon>Gemmatimonadaceae</taxon>
        <taxon>Gemmatimonas</taxon>
    </lineage>
</organism>
<dbReference type="InterPro" id="IPR003439">
    <property type="entry name" value="ABC_transporter-like_ATP-bd"/>
</dbReference>
<dbReference type="GO" id="GO:0005886">
    <property type="term" value="C:plasma membrane"/>
    <property type="evidence" value="ECO:0007669"/>
    <property type="project" value="UniProtKB-SubCell"/>
</dbReference>
<dbReference type="Pfam" id="PF00005">
    <property type="entry name" value="ABC_tran"/>
    <property type="match status" value="1"/>
</dbReference>
<dbReference type="PROSITE" id="PS00211">
    <property type="entry name" value="ABC_TRANSPORTER_1"/>
    <property type="match status" value="1"/>
</dbReference>
<evidence type="ECO:0000256" key="4">
    <source>
        <dbReference type="ARBA" id="ARBA00022475"/>
    </source>
</evidence>
<dbReference type="SMART" id="SM00382">
    <property type="entry name" value="AAA"/>
    <property type="match status" value="1"/>
</dbReference>
<accession>A0A6M4IW17</accession>
<dbReference type="RefSeq" id="WP_171226505.1">
    <property type="nucleotide sequence ID" value="NZ_CP053085.1"/>
</dbReference>
<dbReference type="EMBL" id="CP053085">
    <property type="protein sequence ID" value="QJR37072.1"/>
    <property type="molecule type" value="Genomic_DNA"/>
</dbReference>
<evidence type="ECO:0000313" key="10">
    <source>
        <dbReference type="Proteomes" id="UP000500938"/>
    </source>
</evidence>
<evidence type="ECO:0000256" key="6">
    <source>
        <dbReference type="ARBA" id="ARBA00022840"/>
    </source>
</evidence>
<evidence type="ECO:0000256" key="2">
    <source>
        <dbReference type="ARBA" id="ARBA00005417"/>
    </source>
</evidence>
<gene>
    <name evidence="9" type="ORF">HKW67_16885</name>
</gene>
<dbReference type="Gene3D" id="3.40.50.300">
    <property type="entry name" value="P-loop containing nucleotide triphosphate hydrolases"/>
    <property type="match status" value="1"/>
</dbReference>
<dbReference type="KEGG" id="ggr:HKW67_16885"/>
<name>A0A6M4IW17_9BACT</name>
<dbReference type="GO" id="GO:0016887">
    <property type="term" value="F:ATP hydrolysis activity"/>
    <property type="evidence" value="ECO:0007669"/>
    <property type="project" value="InterPro"/>
</dbReference>
<evidence type="ECO:0000313" key="9">
    <source>
        <dbReference type="EMBL" id="QJR37072.1"/>
    </source>
</evidence>
<dbReference type="SUPFAM" id="SSF52540">
    <property type="entry name" value="P-loop containing nucleoside triphosphate hydrolases"/>
    <property type="match status" value="1"/>
</dbReference>
<sequence length="234" mass="24643">MSHDMALRVRALHAARGRQVILRGLDLDVAAGEVCAVMGVSGAGKTTVLRVVAALQPFSSGTVEIGDVALEPGALPPESRLRALRRRVGVVFQSHALFEHLTALENIMLAPIHALGQSRAEAEGNATRLLESLGVSARANAYPRQLSGGEAQRVAIARALAPDPQLLLMDEPTSALDPARRAALGESLRALAAQGRGLLIVTHDAEFARSFADRVVVLSHGSIAEQGPAREVLT</sequence>
<dbReference type="AlphaFoldDB" id="A0A6M4IW17"/>
<comment type="similarity">
    <text evidence="2">Belongs to the ABC transporter superfamily.</text>
</comment>
<dbReference type="Proteomes" id="UP000500938">
    <property type="component" value="Chromosome"/>
</dbReference>
<evidence type="ECO:0000256" key="3">
    <source>
        <dbReference type="ARBA" id="ARBA00022448"/>
    </source>
</evidence>
<keyword evidence="6 9" id="KW-0067">ATP-binding</keyword>
<keyword evidence="7" id="KW-0472">Membrane</keyword>
<evidence type="ECO:0000256" key="1">
    <source>
        <dbReference type="ARBA" id="ARBA00004202"/>
    </source>
</evidence>
<dbReference type="PANTHER" id="PTHR43166:SF9">
    <property type="entry name" value="GLUTAMATE_ASPARTATE IMPORT ATP-BINDING PROTEIN GLTL"/>
    <property type="match status" value="1"/>
</dbReference>
<evidence type="ECO:0000256" key="7">
    <source>
        <dbReference type="ARBA" id="ARBA00023136"/>
    </source>
</evidence>
<protein>
    <submittedName>
        <fullName evidence="9">Amino acid ABC transporter ATP-binding protein</fullName>
    </submittedName>
</protein>
<dbReference type="PROSITE" id="PS50893">
    <property type="entry name" value="ABC_TRANSPORTER_2"/>
    <property type="match status" value="1"/>
</dbReference>
<keyword evidence="3" id="KW-0813">Transport</keyword>
<keyword evidence="10" id="KW-1185">Reference proteome</keyword>
<dbReference type="InterPro" id="IPR027417">
    <property type="entry name" value="P-loop_NTPase"/>
</dbReference>
<comment type="subcellular location">
    <subcellularLocation>
        <location evidence="1">Cell membrane</location>
        <topology evidence="1">Peripheral membrane protein</topology>
    </subcellularLocation>
</comment>
<keyword evidence="4" id="KW-1003">Cell membrane</keyword>
<feature type="domain" description="ABC transporter" evidence="8">
    <location>
        <begin position="7"/>
        <end position="234"/>
    </location>
</feature>
<dbReference type="InterPro" id="IPR050086">
    <property type="entry name" value="MetN_ABC_transporter-like"/>
</dbReference>
<dbReference type="PANTHER" id="PTHR43166">
    <property type="entry name" value="AMINO ACID IMPORT ATP-BINDING PROTEIN"/>
    <property type="match status" value="1"/>
</dbReference>
<reference evidence="9 10" key="1">
    <citation type="submission" date="2020-05" db="EMBL/GenBank/DDBJ databases">
        <title>Complete genome sequence of Gemmatimonas greenlandica TET16.</title>
        <authorList>
            <person name="Zeng Y."/>
        </authorList>
    </citation>
    <scope>NUCLEOTIDE SEQUENCE [LARGE SCALE GENOMIC DNA]</scope>
    <source>
        <strain evidence="9 10">TET16</strain>
    </source>
</reference>
<keyword evidence="5" id="KW-0547">Nucleotide-binding</keyword>